<dbReference type="InterPro" id="IPR009772">
    <property type="entry name" value="CDC123"/>
</dbReference>
<evidence type="ECO:0000313" key="4">
    <source>
        <dbReference type="Proteomes" id="UP001157418"/>
    </source>
</evidence>
<sequence length="296" mass="33696">MSFLCPHTSITTATSFSHPHPTDSCHPLTIAPSQKFQDHRNSNPSLHHRQYRLPPPSSSSPVTTTLITVATILRHRPQFFLNNHSPKLNLNHSATSAATPSGINVTTVSNPTIMVDDQIFPKLNWTSSKHSAWISPTGILKCTSFTKISFLLKSSDSLVHDLCHAYDLCNDCNAPRPDRFYLTLRKWYPSLHPEMEFRCFVRNRILKISSEQSFSYGGFKVSDLDIPTDYELHAMETPVQIEEMRDDIRQQLGEFREEICYLKKIVTVMVVVRVAVMSLIGVRGCVEFSGWGFWWV</sequence>
<reference evidence="3 4" key="1">
    <citation type="submission" date="2022-01" db="EMBL/GenBank/DDBJ databases">
        <authorList>
            <person name="Xiong W."/>
            <person name="Schranz E."/>
        </authorList>
    </citation>
    <scope>NUCLEOTIDE SEQUENCE [LARGE SCALE GENOMIC DNA]</scope>
</reference>
<dbReference type="PANTHER" id="PTHR15323">
    <property type="entry name" value="D123 PROTEIN"/>
    <property type="match status" value="1"/>
</dbReference>
<dbReference type="EMBL" id="CAKMRJ010000659">
    <property type="protein sequence ID" value="CAH1419920.1"/>
    <property type="molecule type" value="Genomic_DNA"/>
</dbReference>
<evidence type="ECO:0000313" key="3">
    <source>
        <dbReference type="EMBL" id="CAH1419920.1"/>
    </source>
</evidence>
<keyword evidence="4" id="KW-1185">Reference proteome</keyword>
<organism evidence="3 4">
    <name type="scientific">Lactuca virosa</name>
    <dbReference type="NCBI Taxonomy" id="75947"/>
    <lineage>
        <taxon>Eukaryota</taxon>
        <taxon>Viridiplantae</taxon>
        <taxon>Streptophyta</taxon>
        <taxon>Embryophyta</taxon>
        <taxon>Tracheophyta</taxon>
        <taxon>Spermatophyta</taxon>
        <taxon>Magnoliopsida</taxon>
        <taxon>eudicotyledons</taxon>
        <taxon>Gunneridae</taxon>
        <taxon>Pentapetalae</taxon>
        <taxon>asterids</taxon>
        <taxon>campanulids</taxon>
        <taxon>Asterales</taxon>
        <taxon>Asteraceae</taxon>
        <taxon>Cichorioideae</taxon>
        <taxon>Cichorieae</taxon>
        <taxon>Lactucinae</taxon>
        <taxon>Lactuca</taxon>
    </lineage>
</organism>
<gene>
    <name evidence="3" type="ORF">LVIROSA_LOCUS7417</name>
</gene>
<protein>
    <submittedName>
        <fullName evidence="3">Uncharacterized protein</fullName>
    </submittedName>
</protein>
<proteinExistence type="inferred from homology"/>
<dbReference type="Pfam" id="PF07065">
    <property type="entry name" value="D123"/>
    <property type="match status" value="1"/>
</dbReference>
<dbReference type="PANTHER" id="PTHR15323:SF6">
    <property type="entry name" value="CELL DIVISION CYCLE PROTEIN 123 HOMOLOG"/>
    <property type="match status" value="1"/>
</dbReference>
<dbReference type="GO" id="GO:0005737">
    <property type="term" value="C:cytoplasm"/>
    <property type="evidence" value="ECO:0007669"/>
    <property type="project" value="TreeGrafter"/>
</dbReference>
<evidence type="ECO:0000256" key="2">
    <source>
        <dbReference type="SAM" id="MobiDB-lite"/>
    </source>
</evidence>
<accession>A0AAU9LZG8</accession>
<evidence type="ECO:0000256" key="1">
    <source>
        <dbReference type="ARBA" id="ARBA00011047"/>
    </source>
</evidence>
<name>A0AAU9LZG8_9ASTR</name>
<dbReference type="AlphaFoldDB" id="A0AAU9LZG8"/>
<comment type="similarity">
    <text evidence="1">Belongs to the CDC123 family.</text>
</comment>
<feature type="region of interest" description="Disordered" evidence="2">
    <location>
        <begin position="35"/>
        <end position="60"/>
    </location>
</feature>
<dbReference type="Proteomes" id="UP001157418">
    <property type="component" value="Unassembled WGS sequence"/>
</dbReference>
<comment type="caution">
    <text evidence="3">The sequence shown here is derived from an EMBL/GenBank/DDBJ whole genome shotgun (WGS) entry which is preliminary data.</text>
</comment>